<dbReference type="RefSeq" id="XP_030844068.1">
    <property type="nucleotide sequence ID" value="XM_030988208.1"/>
</dbReference>
<dbReference type="InParanoid" id="A0A7M7NZT5"/>
<dbReference type="Proteomes" id="UP000007110">
    <property type="component" value="Unassembled WGS sequence"/>
</dbReference>
<feature type="region of interest" description="Disordered" evidence="1">
    <location>
        <begin position="1"/>
        <end position="70"/>
    </location>
</feature>
<accession>A0A7M7NZT5</accession>
<protein>
    <submittedName>
        <fullName evidence="2">Uncharacterized protein</fullName>
    </submittedName>
</protein>
<reference evidence="3" key="1">
    <citation type="submission" date="2015-02" db="EMBL/GenBank/DDBJ databases">
        <title>Genome sequencing for Strongylocentrotus purpuratus.</title>
        <authorList>
            <person name="Murali S."/>
            <person name="Liu Y."/>
            <person name="Vee V."/>
            <person name="English A."/>
            <person name="Wang M."/>
            <person name="Skinner E."/>
            <person name="Han Y."/>
            <person name="Muzny D.M."/>
            <person name="Worley K.C."/>
            <person name="Gibbs R.A."/>
        </authorList>
    </citation>
    <scope>NUCLEOTIDE SEQUENCE</scope>
</reference>
<name>A0A7M7NZT5_STRPU</name>
<dbReference type="AlphaFoldDB" id="A0A7M7NZT5"/>
<sequence length="175" mass="18846">MADQTADTNVTSDQTENGQGPLIKEDPDTGEDTQNNEEVVTQQPKKDDGDDDNKSSFELEKGPSVGIEIDPFNPEGCVSATAGVGSVSKEYMDGTVYAEYVGPNVSCVMNCAELPTIVTDCTFEICSANYMIGIILCTVGLAFDTKLTWTVDGVEAELLVLAWTHRKGSHSPRWA</sequence>
<evidence type="ECO:0000313" key="3">
    <source>
        <dbReference type="Proteomes" id="UP000007110"/>
    </source>
</evidence>
<reference evidence="2" key="2">
    <citation type="submission" date="2021-01" db="UniProtKB">
        <authorList>
            <consortium name="EnsemblMetazoa"/>
        </authorList>
    </citation>
    <scope>IDENTIFICATION</scope>
</reference>
<dbReference type="GeneID" id="115925054"/>
<dbReference type="EnsemblMetazoa" id="XM_030988208">
    <property type="protein sequence ID" value="XP_030844068"/>
    <property type="gene ID" value="LOC115925054"/>
</dbReference>
<evidence type="ECO:0000313" key="2">
    <source>
        <dbReference type="EnsemblMetazoa" id="XP_030844068"/>
    </source>
</evidence>
<feature type="compositionally biased region" description="Basic and acidic residues" evidence="1">
    <location>
        <begin position="44"/>
        <end position="61"/>
    </location>
</feature>
<organism evidence="2 3">
    <name type="scientific">Strongylocentrotus purpuratus</name>
    <name type="common">Purple sea urchin</name>
    <dbReference type="NCBI Taxonomy" id="7668"/>
    <lineage>
        <taxon>Eukaryota</taxon>
        <taxon>Metazoa</taxon>
        <taxon>Echinodermata</taxon>
        <taxon>Eleutherozoa</taxon>
        <taxon>Echinozoa</taxon>
        <taxon>Echinoidea</taxon>
        <taxon>Euechinoidea</taxon>
        <taxon>Echinacea</taxon>
        <taxon>Camarodonta</taxon>
        <taxon>Echinidea</taxon>
        <taxon>Strongylocentrotidae</taxon>
        <taxon>Strongylocentrotus</taxon>
    </lineage>
</organism>
<dbReference type="KEGG" id="spu:115925054"/>
<dbReference type="OrthoDB" id="10143197at2759"/>
<proteinExistence type="predicted"/>
<feature type="compositionally biased region" description="Polar residues" evidence="1">
    <location>
        <begin position="1"/>
        <end position="18"/>
    </location>
</feature>
<keyword evidence="3" id="KW-1185">Reference proteome</keyword>
<evidence type="ECO:0000256" key="1">
    <source>
        <dbReference type="SAM" id="MobiDB-lite"/>
    </source>
</evidence>